<dbReference type="EMBL" id="CP002525">
    <property type="protein sequence ID" value="ADX97752.1"/>
    <property type="molecule type" value="Genomic_DNA"/>
</dbReference>
<keyword evidence="1" id="KW-0812">Transmembrane</keyword>
<keyword evidence="1" id="KW-0472">Membrane</keyword>
<accession>F0QQI2</accession>
<dbReference type="HOGENOM" id="CLU_125432_0_0_14"/>
<organism evidence="2 3">
    <name type="scientific">Mycoplasma suis (strain Illinois)</name>
    <dbReference type="NCBI Taxonomy" id="768700"/>
    <lineage>
        <taxon>Bacteria</taxon>
        <taxon>Bacillati</taxon>
        <taxon>Mycoplasmatota</taxon>
        <taxon>Mollicutes</taxon>
        <taxon>Mycoplasmataceae</taxon>
        <taxon>Mycoplasma</taxon>
    </lineage>
</organism>
<proteinExistence type="predicted"/>
<evidence type="ECO:0000313" key="3">
    <source>
        <dbReference type="Proteomes" id="UP000007484"/>
    </source>
</evidence>
<dbReference type="AlphaFoldDB" id="F0QQI2"/>
<reference evidence="2 3" key="1">
    <citation type="journal article" date="2011" name="J. Bacteriol.">
        <title>Complete genome sequences of two hemotropic Mycoplasmas, Mycoplasma haemofelis strain Ohio2 and Mycoplasma suis strain Illinois.</title>
        <authorList>
            <person name="Messick J.B."/>
            <person name="Santos A.P."/>
            <person name="Guimaraes A.M."/>
        </authorList>
    </citation>
    <scope>NUCLEOTIDE SEQUENCE [LARGE SCALE GENOMIC DNA]</scope>
    <source>
        <strain evidence="2 3">Illinois</strain>
    </source>
</reference>
<dbReference type="RefSeq" id="WP_013609700.1">
    <property type="nucleotide sequence ID" value="NC_015155.1"/>
</dbReference>
<sequence>MFGGLTGYGWTGYGWTAVLGTIGAISAGSYGVISYFGGERVINEFLKGWKVESETNEKITSGEYIRREYQVSGDRKGDCKKWINKKLHNVELSECNQKIQNKWGQYPEKQPEVWFSADKNSIEEVLKEHFSEDRDHSFDLKNVSLNSDTFLIGHLKCSRQNSENIEVSCFNKDDGAENSTN</sequence>
<dbReference type="Proteomes" id="UP000007484">
    <property type="component" value="Chromosome"/>
</dbReference>
<dbReference type="KEGG" id="mss:MSU_0208"/>
<feature type="transmembrane region" description="Helical" evidence="1">
    <location>
        <begin position="12"/>
        <end position="37"/>
    </location>
</feature>
<keyword evidence="3" id="KW-1185">Reference proteome</keyword>
<evidence type="ECO:0000313" key="2">
    <source>
        <dbReference type="EMBL" id="ADX97752.1"/>
    </source>
</evidence>
<protein>
    <submittedName>
        <fullName evidence="2">Uncharacterized protein</fullName>
    </submittedName>
</protein>
<dbReference type="STRING" id="768700.MSU_0208"/>
<name>F0QQI2_MYCSL</name>
<gene>
    <name evidence="2" type="ordered locus">MSU_0208</name>
</gene>
<evidence type="ECO:0000256" key="1">
    <source>
        <dbReference type="SAM" id="Phobius"/>
    </source>
</evidence>
<keyword evidence="1" id="KW-1133">Transmembrane helix</keyword>